<feature type="domain" description="Methyltransferase" evidence="2">
    <location>
        <begin position="69"/>
        <end position="194"/>
    </location>
</feature>
<keyword evidence="1" id="KW-1133">Transmembrane helix</keyword>
<dbReference type="Pfam" id="PF13383">
    <property type="entry name" value="Methyltransf_22"/>
    <property type="match status" value="1"/>
</dbReference>
<dbReference type="EMBL" id="KQ415951">
    <property type="protein sequence ID" value="KOF99465.1"/>
    <property type="molecule type" value="Genomic_DNA"/>
</dbReference>
<dbReference type="InterPro" id="IPR026913">
    <property type="entry name" value="METTL24"/>
</dbReference>
<evidence type="ECO:0000256" key="1">
    <source>
        <dbReference type="SAM" id="Phobius"/>
    </source>
</evidence>
<dbReference type="PANTHER" id="PTHR32026:SF10">
    <property type="entry name" value="METHYLTRANSFERASE-LIKE PROTEIN 24-RELATED"/>
    <property type="match status" value="1"/>
</dbReference>
<protein>
    <recommendedName>
        <fullName evidence="2">Methyltransferase domain-containing protein</fullName>
    </recommendedName>
</protein>
<evidence type="ECO:0000313" key="3">
    <source>
        <dbReference type="EMBL" id="KOF99465.1"/>
    </source>
</evidence>
<feature type="transmembrane region" description="Helical" evidence="1">
    <location>
        <begin position="7"/>
        <end position="26"/>
    </location>
</feature>
<keyword evidence="1" id="KW-0472">Membrane</keyword>
<dbReference type="PANTHER" id="PTHR32026">
    <property type="entry name" value="METHYLTRANSFERASE-LIKE PROTEIN 24"/>
    <property type="match status" value="1"/>
</dbReference>
<gene>
    <name evidence="3" type="ORF">OCBIM_22016052mg</name>
</gene>
<name>A0A0L8IEJ8_OCTBM</name>
<accession>A0A0L8IEJ8</accession>
<keyword evidence="1" id="KW-0812">Transmembrane</keyword>
<reference evidence="3" key="1">
    <citation type="submission" date="2015-07" db="EMBL/GenBank/DDBJ databases">
        <title>MeaNS - Measles Nucleotide Surveillance Program.</title>
        <authorList>
            <person name="Tran T."/>
            <person name="Druce J."/>
        </authorList>
    </citation>
    <scope>NUCLEOTIDE SEQUENCE</scope>
    <source>
        <strain evidence="3">UCB-OBI-ISO-001</strain>
        <tissue evidence="3">Gonad</tissue>
    </source>
</reference>
<dbReference type="InterPro" id="IPR025714">
    <property type="entry name" value="Methyltranfer_dom"/>
</dbReference>
<evidence type="ECO:0000259" key="2">
    <source>
        <dbReference type="Pfam" id="PF13383"/>
    </source>
</evidence>
<proteinExistence type="predicted"/>
<organism evidence="3">
    <name type="scientific">Octopus bimaculoides</name>
    <name type="common">California two-spotted octopus</name>
    <dbReference type="NCBI Taxonomy" id="37653"/>
    <lineage>
        <taxon>Eukaryota</taxon>
        <taxon>Metazoa</taxon>
        <taxon>Spiralia</taxon>
        <taxon>Lophotrochozoa</taxon>
        <taxon>Mollusca</taxon>
        <taxon>Cephalopoda</taxon>
        <taxon>Coleoidea</taxon>
        <taxon>Octopodiformes</taxon>
        <taxon>Octopoda</taxon>
        <taxon>Incirrata</taxon>
        <taxon>Octopodidae</taxon>
        <taxon>Octopus</taxon>
    </lineage>
</organism>
<dbReference type="AlphaFoldDB" id="A0A0L8IEJ8"/>
<dbReference type="OrthoDB" id="10006218at2759"/>
<sequence length="221" mass="25530">MIENRKKVYILITGGFFVYLIIYWKYFESSSILPSTEYLDAKSASDLEELYHGIGLDSSFDVEMKILYGCEVHSFDPFVPKSQIPYLLSLNYHAIGISGETGIVNGTQFMTLLDIRKHLNHTEKNISILKMDVENDEWNSLIKAMYDGELDHVKQLLVEFHSHFSAASKWNVHRNALNVVKKLMDFNFRIFSIGKNKACLYISDRDILLTKCYNVHMVKVS</sequence>